<dbReference type="InterPro" id="IPR000847">
    <property type="entry name" value="LysR_HTH_N"/>
</dbReference>
<evidence type="ECO:0000313" key="7">
    <source>
        <dbReference type="Proteomes" id="UP001284601"/>
    </source>
</evidence>
<evidence type="ECO:0000256" key="2">
    <source>
        <dbReference type="ARBA" id="ARBA00023015"/>
    </source>
</evidence>
<name>A0ABU4HZA5_9ACTN</name>
<dbReference type="Pfam" id="PF00126">
    <property type="entry name" value="HTH_1"/>
    <property type="match status" value="1"/>
</dbReference>
<dbReference type="RefSeq" id="WP_318601193.1">
    <property type="nucleotide sequence ID" value="NZ_JAWSTH010000161.1"/>
</dbReference>
<dbReference type="InterPro" id="IPR036388">
    <property type="entry name" value="WH-like_DNA-bd_sf"/>
</dbReference>
<dbReference type="Pfam" id="PF03466">
    <property type="entry name" value="LysR_substrate"/>
    <property type="match status" value="1"/>
</dbReference>
<keyword evidence="4" id="KW-0804">Transcription</keyword>
<dbReference type="Gene3D" id="3.40.190.10">
    <property type="entry name" value="Periplasmic binding protein-like II"/>
    <property type="match status" value="2"/>
</dbReference>
<evidence type="ECO:0000259" key="5">
    <source>
        <dbReference type="PROSITE" id="PS50931"/>
    </source>
</evidence>
<evidence type="ECO:0000256" key="1">
    <source>
        <dbReference type="ARBA" id="ARBA00009437"/>
    </source>
</evidence>
<evidence type="ECO:0000256" key="3">
    <source>
        <dbReference type="ARBA" id="ARBA00023125"/>
    </source>
</evidence>
<dbReference type="PROSITE" id="PS50931">
    <property type="entry name" value="HTH_LYSR"/>
    <property type="match status" value="1"/>
</dbReference>
<dbReference type="PANTHER" id="PTHR30346">
    <property type="entry name" value="TRANSCRIPTIONAL DUAL REGULATOR HCAR-RELATED"/>
    <property type="match status" value="1"/>
</dbReference>
<dbReference type="EMBL" id="JAWSTH010000161">
    <property type="protein sequence ID" value="MDW5598652.1"/>
    <property type="molecule type" value="Genomic_DNA"/>
</dbReference>
<keyword evidence="2" id="KW-0805">Transcription regulation</keyword>
<dbReference type="InterPro" id="IPR005119">
    <property type="entry name" value="LysR_subst-bd"/>
</dbReference>
<proteinExistence type="inferred from homology"/>
<dbReference type="PANTHER" id="PTHR30346:SF0">
    <property type="entry name" value="HCA OPERON TRANSCRIPTIONAL ACTIVATOR HCAR"/>
    <property type="match status" value="1"/>
</dbReference>
<feature type="domain" description="HTH lysR-type" evidence="5">
    <location>
        <begin position="5"/>
        <end position="63"/>
    </location>
</feature>
<evidence type="ECO:0000256" key="4">
    <source>
        <dbReference type="ARBA" id="ARBA00023163"/>
    </source>
</evidence>
<comment type="caution">
    <text evidence="6">The sequence shown here is derived from an EMBL/GenBank/DDBJ whole genome shotgun (WGS) entry which is preliminary data.</text>
</comment>
<dbReference type="InterPro" id="IPR036390">
    <property type="entry name" value="WH_DNA-bd_sf"/>
</dbReference>
<dbReference type="PRINTS" id="PR00039">
    <property type="entry name" value="HTHLYSR"/>
</dbReference>
<dbReference type="Gene3D" id="1.10.10.10">
    <property type="entry name" value="Winged helix-like DNA-binding domain superfamily/Winged helix DNA-binding domain"/>
    <property type="match status" value="1"/>
</dbReference>
<reference evidence="7" key="1">
    <citation type="submission" date="2023-07" db="EMBL/GenBank/DDBJ databases">
        <title>Conexibacter stalactiti sp. nov., isolated from stalactites in a lava cave and emended description of the genus Conexibacter.</title>
        <authorList>
            <person name="Lee S.D."/>
        </authorList>
    </citation>
    <scope>NUCLEOTIDE SEQUENCE [LARGE SCALE GENOMIC DNA]</scope>
    <source>
        <strain evidence="7">KCTC 39840</strain>
    </source>
</reference>
<organism evidence="6 7">
    <name type="scientific">Conexibacter stalactiti</name>
    <dbReference type="NCBI Taxonomy" id="1940611"/>
    <lineage>
        <taxon>Bacteria</taxon>
        <taxon>Bacillati</taxon>
        <taxon>Actinomycetota</taxon>
        <taxon>Thermoleophilia</taxon>
        <taxon>Solirubrobacterales</taxon>
        <taxon>Conexibacteraceae</taxon>
        <taxon>Conexibacter</taxon>
    </lineage>
</organism>
<gene>
    <name evidence="6" type="ORF">R7226_30100</name>
</gene>
<keyword evidence="3" id="KW-0238">DNA-binding</keyword>
<protein>
    <submittedName>
        <fullName evidence="6">LysR substrate-binding domain-containing protein</fullName>
    </submittedName>
</protein>
<sequence length="306" mass="33260">MYPPLDLRALHCFAVAAEAGTMTAAAARLHLSQSAVSLQVAALERRLDQQLLIRRRARTLLLTPAGRRLLPLARDLLAHAEEVQRAALAPHPGVAGPLTVGCFSTAAPFLLPPLLQSFEALHPRVALDFLEGPVPEIEAALRDGRCDLAIVDALELSPDVEATPLYRARAYALFAADDELAGRAAVTVEELAARDMVMFDLPPSRDYLESVFTSAGLRPRIRHRASSHELVRALVGRGRGFALLISRPVHDLTHEGLPLAAVPLAGEVPETVFALARLRDARPTRQAAAFARHCRERWPQEDPTGV</sequence>
<keyword evidence="7" id="KW-1185">Reference proteome</keyword>
<dbReference type="Proteomes" id="UP001284601">
    <property type="component" value="Unassembled WGS sequence"/>
</dbReference>
<dbReference type="SUPFAM" id="SSF46785">
    <property type="entry name" value="Winged helix' DNA-binding domain"/>
    <property type="match status" value="1"/>
</dbReference>
<dbReference type="SUPFAM" id="SSF53850">
    <property type="entry name" value="Periplasmic binding protein-like II"/>
    <property type="match status" value="1"/>
</dbReference>
<accession>A0ABU4HZA5</accession>
<comment type="similarity">
    <text evidence="1">Belongs to the LysR transcriptional regulatory family.</text>
</comment>
<evidence type="ECO:0000313" key="6">
    <source>
        <dbReference type="EMBL" id="MDW5598652.1"/>
    </source>
</evidence>